<accession>A0A6J1WL81</accession>
<evidence type="ECO:0000259" key="5">
    <source>
        <dbReference type="Pfam" id="PF17900"/>
    </source>
</evidence>
<dbReference type="PANTHER" id="PTHR11533">
    <property type="entry name" value="PROTEASE M1 ZINC METALLOPROTEASE"/>
    <property type="match status" value="1"/>
</dbReference>
<dbReference type="Pfam" id="PF11838">
    <property type="entry name" value="ERAP1_C"/>
    <property type="match status" value="1"/>
</dbReference>
<evidence type="ECO:0000256" key="1">
    <source>
        <dbReference type="ARBA" id="ARBA00010136"/>
    </source>
</evidence>
<feature type="compositionally biased region" description="Acidic residues" evidence="2">
    <location>
        <begin position="976"/>
        <end position="987"/>
    </location>
</feature>
<dbReference type="GeneID" id="113515547"/>
<dbReference type="PANTHER" id="PTHR11533:SF294">
    <property type="entry name" value="THYROTROPIN-RELEASING HORMONE-DEGRADING ECTOENZYME"/>
    <property type="match status" value="1"/>
</dbReference>
<sequence length="1174" mass="133630">MSNVTLRIIRKTIKWKFNMFIFWILLLSVFDKCLATDIITRRIDANNTNSKILEQLNTLQLTAKINITDDVEIAENVDLNNIKRNASKQVRPGQTVRYYSIEIIVNGDKFNGRATLDVRLTTSTSRYPVILHVEDLDIHSVYTGYNNPNFLSDFEVYDGLLEIRPAHSFSDLMILIEYSGSLGSDGRGGIYRGQYGDSTYIAMNLYPTNARRVFPCMDEPTASSDITFSFKNLNYNFILSNSLLENKDPHQFHPLVTPPHLWGVVAHNFLNIAWPISKVFVFGRPGLRNQHELASITISQYYNNLNMWTGKNYFNIQDNQADKLIIIAFPDISKEWYSLSVIGIWEPYICMEYEHSVKQRSIGFIKIAEALSRHWFGYGIYPENWKHEWIVSGLGIYAAWDIFREYQSDLLSTDTSLLDVNSLFVTEIIQESLLRDAYISSQVLQPLDDLFDEMSIRNNINGLIKYKAPAIMRMLRLALGDKDFIQIAARLLLEFRSVNTVNTFRFIDAINSEWIATGNGLIDNMAEFVNSWAQNTGYPTLHVSIRRMGIFVTQERFSFTYQSGVDVIYPVPITYTTSANPNFTSQNTYPQIVMQHVMSINMVLDDNDWVLLNIQGQGYYRVNYDIDLWKRLIAALEDRDTRDVIHPLNRATLVDDALNLARAKKLSYDIAFRVVLTMEHEVEYSAWKAYVRNMDYIRRRLDGAAVNSDHRDSDAYLYILRKVISRFEKEIGFYPIVSNEPAITSLTRGLVMDHACRANYQPCIEAAINWFYEPDSKRTVLNPHIPYDIRPAVYCAVVKEGGDQVLSLLQNRLKIEPTMYERVVILESFGCSQDDAFIKTFLQETIDENSPYSVEERSKIFEAVAKSNYDNIDIALSFITRNIEVIRNKYGGPEKLEEIMYIVADNLVDENQTLYFEQWVYSVNSSLGDSLNAAEKARDLANENFNWVISHIDSIYELLLEIADEDDNGNGNGECSGDEDCEENSGDECDKSSDEDCEGNSGDECDKSSGDEDCEEDSGDECDKSSDEDCEENSGDECDKSSDEDCEENSGDECDKSSDEDCEENSGDECDKSSGDEDCEENSGDECDKSSDEDCEENSGDECDKSSGDEDCEEDNGGKSNESNGTEDCNEIGNENNSNECKTDGGDDAPKLLFSFIMTTLCLSITTFNFYTDV</sequence>
<dbReference type="InterPro" id="IPR027268">
    <property type="entry name" value="Peptidase_M4/M1_CTD_sf"/>
</dbReference>
<dbReference type="Gene3D" id="1.25.50.20">
    <property type="match status" value="1"/>
</dbReference>
<evidence type="ECO:0000256" key="2">
    <source>
        <dbReference type="SAM" id="MobiDB-lite"/>
    </source>
</evidence>
<dbReference type="InParanoid" id="A0A6J1WL81"/>
<dbReference type="Pfam" id="PF17900">
    <property type="entry name" value="Peptidase_M1_N"/>
    <property type="match status" value="1"/>
</dbReference>
<name>A0A6J1WL81_GALME</name>
<feature type="compositionally biased region" description="Acidic residues" evidence="2">
    <location>
        <begin position="1011"/>
        <end position="1020"/>
    </location>
</feature>
<feature type="domain" description="ERAP1-like C-terminal" evidence="4">
    <location>
        <begin position="609"/>
        <end position="920"/>
    </location>
</feature>
<proteinExistence type="inferred from homology"/>
<dbReference type="Pfam" id="PF01433">
    <property type="entry name" value="Peptidase_M1"/>
    <property type="match status" value="1"/>
</dbReference>
<dbReference type="GO" id="GO:0042277">
    <property type="term" value="F:peptide binding"/>
    <property type="evidence" value="ECO:0007669"/>
    <property type="project" value="TreeGrafter"/>
</dbReference>
<feature type="compositionally biased region" description="Polar residues" evidence="2">
    <location>
        <begin position="1118"/>
        <end position="1140"/>
    </location>
</feature>
<feature type="region of interest" description="Disordered" evidence="2">
    <location>
        <begin position="970"/>
        <end position="1144"/>
    </location>
</feature>
<dbReference type="InterPro" id="IPR042097">
    <property type="entry name" value="Aminopeptidase_N-like_N_sf"/>
</dbReference>
<dbReference type="InterPro" id="IPR050344">
    <property type="entry name" value="Peptidase_M1_aminopeptidases"/>
</dbReference>
<dbReference type="GO" id="GO:0070006">
    <property type="term" value="F:metalloaminopeptidase activity"/>
    <property type="evidence" value="ECO:0007669"/>
    <property type="project" value="TreeGrafter"/>
</dbReference>
<gene>
    <name evidence="7" type="primary">LOC113515547</name>
</gene>
<feature type="domain" description="Peptidase M1 membrane alanine aminopeptidase" evidence="3">
    <location>
        <begin position="367"/>
        <end position="532"/>
    </location>
</feature>
<evidence type="ECO:0000313" key="7">
    <source>
        <dbReference type="RefSeq" id="XP_026755599.2"/>
    </source>
</evidence>
<dbReference type="InterPro" id="IPR014782">
    <property type="entry name" value="Peptidase_M1_dom"/>
</dbReference>
<evidence type="ECO:0000259" key="4">
    <source>
        <dbReference type="Pfam" id="PF11838"/>
    </source>
</evidence>
<comment type="similarity">
    <text evidence="1">Belongs to the peptidase M1 family.</text>
</comment>
<dbReference type="RefSeq" id="XP_026755599.2">
    <property type="nucleotide sequence ID" value="XM_026899798.3"/>
</dbReference>
<dbReference type="GO" id="GO:0005615">
    <property type="term" value="C:extracellular space"/>
    <property type="evidence" value="ECO:0007669"/>
    <property type="project" value="TreeGrafter"/>
</dbReference>
<dbReference type="GO" id="GO:0016020">
    <property type="term" value="C:membrane"/>
    <property type="evidence" value="ECO:0007669"/>
    <property type="project" value="TreeGrafter"/>
</dbReference>
<dbReference type="GO" id="GO:0008270">
    <property type="term" value="F:zinc ion binding"/>
    <property type="evidence" value="ECO:0007669"/>
    <property type="project" value="InterPro"/>
</dbReference>
<dbReference type="SUPFAM" id="SSF55486">
    <property type="entry name" value="Metalloproteases ('zincins'), catalytic domain"/>
    <property type="match status" value="1"/>
</dbReference>
<dbReference type="InterPro" id="IPR024571">
    <property type="entry name" value="ERAP1-like_C_dom"/>
</dbReference>
<dbReference type="GO" id="GO:0005737">
    <property type="term" value="C:cytoplasm"/>
    <property type="evidence" value="ECO:0007669"/>
    <property type="project" value="TreeGrafter"/>
</dbReference>
<dbReference type="Gene3D" id="2.60.40.1730">
    <property type="entry name" value="tricorn interacting facor f3 domain"/>
    <property type="match status" value="1"/>
</dbReference>
<dbReference type="GO" id="GO:0043171">
    <property type="term" value="P:peptide catabolic process"/>
    <property type="evidence" value="ECO:0007669"/>
    <property type="project" value="TreeGrafter"/>
</dbReference>
<reference evidence="7" key="1">
    <citation type="submission" date="2025-08" db="UniProtKB">
        <authorList>
            <consortium name="RefSeq"/>
        </authorList>
    </citation>
    <scope>IDENTIFICATION</scope>
    <source>
        <tissue evidence="7">Whole larvae</tissue>
    </source>
</reference>
<dbReference type="Gene3D" id="1.10.390.10">
    <property type="entry name" value="Neutral Protease Domain 2"/>
    <property type="match status" value="1"/>
</dbReference>
<dbReference type="GO" id="GO:0006508">
    <property type="term" value="P:proteolysis"/>
    <property type="evidence" value="ECO:0007669"/>
    <property type="project" value="TreeGrafter"/>
</dbReference>
<dbReference type="AlphaFoldDB" id="A0A6J1WL81"/>
<keyword evidence="6" id="KW-1185">Reference proteome</keyword>
<organism evidence="6 7">
    <name type="scientific">Galleria mellonella</name>
    <name type="common">Greater wax moth</name>
    <dbReference type="NCBI Taxonomy" id="7137"/>
    <lineage>
        <taxon>Eukaryota</taxon>
        <taxon>Metazoa</taxon>
        <taxon>Ecdysozoa</taxon>
        <taxon>Arthropoda</taxon>
        <taxon>Hexapoda</taxon>
        <taxon>Insecta</taxon>
        <taxon>Pterygota</taxon>
        <taxon>Neoptera</taxon>
        <taxon>Endopterygota</taxon>
        <taxon>Lepidoptera</taxon>
        <taxon>Glossata</taxon>
        <taxon>Ditrysia</taxon>
        <taxon>Pyraloidea</taxon>
        <taxon>Pyralidae</taxon>
        <taxon>Galleriinae</taxon>
        <taxon>Galleria</taxon>
    </lineage>
</organism>
<protein>
    <submittedName>
        <fullName evidence="7">Aminopeptidase N-like</fullName>
    </submittedName>
</protein>
<dbReference type="Proteomes" id="UP001652740">
    <property type="component" value="Unplaced"/>
</dbReference>
<dbReference type="KEGG" id="gmw:113515547"/>
<dbReference type="Gene3D" id="2.60.40.1910">
    <property type="match status" value="1"/>
</dbReference>
<dbReference type="SUPFAM" id="SSF63737">
    <property type="entry name" value="Leukotriene A4 hydrolase N-terminal domain"/>
    <property type="match status" value="1"/>
</dbReference>
<evidence type="ECO:0000259" key="3">
    <source>
        <dbReference type="Pfam" id="PF01433"/>
    </source>
</evidence>
<feature type="compositionally biased region" description="Acidic residues" evidence="2">
    <location>
        <begin position="1076"/>
        <end position="1085"/>
    </location>
</feature>
<dbReference type="InterPro" id="IPR045357">
    <property type="entry name" value="Aminopeptidase_N-like_N"/>
</dbReference>
<evidence type="ECO:0000313" key="6">
    <source>
        <dbReference type="Proteomes" id="UP001652740"/>
    </source>
</evidence>
<feature type="domain" description="Aminopeptidase N-like N-terminal" evidence="5">
    <location>
        <begin position="98"/>
        <end position="248"/>
    </location>
</feature>